<protein>
    <recommendedName>
        <fullName evidence="1">protein acetyllysine N-acetyltransferase</fullName>
        <ecNumber evidence="1">2.3.1.286</ecNumber>
    </recommendedName>
</protein>
<evidence type="ECO:0000313" key="7">
    <source>
        <dbReference type="Proteomes" id="UP000248806"/>
    </source>
</evidence>
<dbReference type="PANTHER" id="PTHR11085">
    <property type="entry name" value="NAD-DEPENDENT PROTEIN DEACYLASE SIRTUIN-5, MITOCHONDRIAL-RELATED"/>
    <property type="match status" value="1"/>
</dbReference>
<sequence>MEHIITTASTYEEQLADAVELLQASQKITVLTGAGISTESGIPDFRSPGSPWQKQPPVTFHAFLNQAEARRRYWETRRTLLPAVKQARPNAAHRALAELERQGRLLGLITQNFDGLHQDAGNSPERIVELHGTSREATCIICDTRTSIEDVQRRVDAGEAEPRCSLCGGYLKAATILFGQRIPDDVLTRAKELSIRCDLFLVVGSSLKVTPASHLPRLALQAHIPLIIINVEPTRLDQQADVTLHEKAGTVLPRLIALL</sequence>
<keyword evidence="4" id="KW-0479">Metal-binding</keyword>
<evidence type="ECO:0000256" key="2">
    <source>
        <dbReference type="ARBA" id="ARBA00022679"/>
    </source>
</evidence>
<dbReference type="InterPro" id="IPR026591">
    <property type="entry name" value="Sirtuin_cat_small_dom_sf"/>
</dbReference>
<evidence type="ECO:0000256" key="3">
    <source>
        <dbReference type="ARBA" id="ARBA00023027"/>
    </source>
</evidence>
<evidence type="ECO:0000259" key="5">
    <source>
        <dbReference type="PROSITE" id="PS50305"/>
    </source>
</evidence>
<keyword evidence="2" id="KW-0808">Transferase</keyword>
<dbReference type="EC" id="2.3.1.286" evidence="1"/>
<feature type="binding site" evidence="4">
    <location>
        <position position="164"/>
    </location>
    <ligand>
        <name>Zn(2+)</name>
        <dbReference type="ChEBI" id="CHEBI:29105"/>
    </ligand>
</feature>
<keyword evidence="7" id="KW-1185">Reference proteome</keyword>
<comment type="caution">
    <text evidence="6">The sequence shown here is derived from an EMBL/GenBank/DDBJ whole genome shotgun (WGS) entry which is preliminary data.</text>
</comment>
<dbReference type="InterPro" id="IPR026590">
    <property type="entry name" value="Ssirtuin_cat_dom"/>
</dbReference>
<dbReference type="Proteomes" id="UP000248806">
    <property type="component" value="Unassembled WGS sequence"/>
</dbReference>
<feature type="binding site" evidence="4">
    <location>
        <position position="142"/>
    </location>
    <ligand>
        <name>Zn(2+)</name>
        <dbReference type="ChEBI" id="CHEBI:29105"/>
    </ligand>
</feature>
<feature type="active site" description="Proton acceptor" evidence="4">
    <location>
        <position position="131"/>
    </location>
</feature>
<reference evidence="6 7" key="1">
    <citation type="submission" date="2018-06" db="EMBL/GenBank/DDBJ databases">
        <title>Genomic Encyclopedia of Archaeal and Bacterial Type Strains, Phase II (KMG-II): from individual species to whole genera.</title>
        <authorList>
            <person name="Goeker M."/>
        </authorList>
    </citation>
    <scope>NUCLEOTIDE SEQUENCE [LARGE SCALE GENOMIC DNA]</scope>
    <source>
        <strain evidence="6 7">ATCC BAA-1881</strain>
    </source>
</reference>
<dbReference type="Gene3D" id="3.40.50.1220">
    <property type="entry name" value="TPP-binding domain"/>
    <property type="match status" value="1"/>
</dbReference>
<organism evidence="6 7">
    <name type="scientific">Thermosporothrix hazakensis</name>
    <dbReference type="NCBI Taxonomy" id="644383"/>
    <lineage>
        <taxon>Bacteria</taxon>
        <taxon>Bacillati</taxon>
        <taxon>Chloroflexota</taxon>
        <taxon>Ktedonobacteria</taxon>
        <taxon>Ktedonobacterales</taxon>
        <taxon>Thermosporotrichaceae</taxon>
        <taxon>Thermosporothrix</taxon>
    </lineage>
</organism>
<feature type="binding site" evidence="4">
    <location>
        <position position="139"/>
    </location>
    <ligand>
        <name>Zn(2+)</name>
        <dbReference type="ChEBI" id="CHEBI:29105"/>
    </ligand>
</feature>
<keyword evidence="4" id="KW-0862">Zinc</keyword>
<feature type="domain" description="Deacetylase sirtuin-type" evidence="5">
    <location>
        <begin position="8"/>
        <end position="259"/>
    </location>
</feature>
<dbReference type="RefSeq" id="WP_111317695.1">
    <property type="nucleotide sequence ID" value="NZ_BIFX01000001.1"/>
</dbReference>
<accession>A0A326UBK0</accession>
<dbReference type="InterPro" id="IPR050134">
    <property type="entry name" value="NAD-dep_sirtuin_deacylases"/>
</dbReference>
<dbReference type="PANTHER" id="PTHR11085:SF10">
    <property type="entry name" value="NAD-DEPENDENT PROTEIN DEACYLASE SIRTUIN-5, MITOCHONDRIAL-RELATED"/>
    <property type="match status" value="1"/>
</dbReference>
<dbReference type="InterPro" id="IPR003000">
    <property type="entry name" value="Sirtuin"/>
</dbReference>
<dbReference type="InterPro" id="IPR029035">
    <property type="entry name" value="DHS-like_NAD/FAD-binding_dom"/>
</dbReference>
<feature type="binding site" evidence="4">
    <location>
        <position position="167"/>
    </location>
    <ligand>
        <name>Zn(2+)</name>
        <dbReference type="ChEBI" id="CHEBI:29105"/>
    </ligand>
</feature>
<dbReference type="PROSITE" id="PS50305">
    <property type="entry name" value="SIRTUIN"/>
    <property type="match status" value="1"/>
</dbReference>
<name>A0A326UBK0_THEHA</name>
<dbReference type="Pfam" id="PF02146">
    <property type="entry name" value="SIR2"/>
    <property type="match status" value="1"/>
</dbReference>
<dbReference type="OrthoDB" id="9800582at2"/>
<dbReference type="AlphaFoldDB" id="A0A326UBK0"/>
<gene>
    <name evidence="6" type="ORF">EI42_00149</name>
</gene>
<evidence type="ECO:0000256" key="4">
    <source>
        <dbReference type="PROSITE-ProRule" id="PRU00236"/>
    </source>
</evidence>
<evidence type="ECO:0000256" key="1">
    <source>
        <dbReference type="ARBA" id="ARBA00012928"/>
    </source>
</evidence>
<dbReference type="GO" id="GO:0070403">
    <property type="term" value="F:NAD+ binding"/>
    <property type="evidence" value="ECO:0007669"/>
    <property type="project" value="InterPro"/>
</dbReference>
<evidence type="ECO:0000313" key="6">
    <source>
        <dbReference type="EMBL" id="PZW35982.1"/>
    </source>
</evidence>
<keyword evidence="3" id="KW-0520">NAD</keyword>
<dbReference type="GO" id="GO:0046872">
    <property type="term" value="F:metal ion binding"/>
    <property type="evidence" value="ECO:0007669"/>
    <property type="project" value="UniProtKB-KW"/>
</dbReference>
<dbReference type="Gene3D" id="3.30.1600.10">
    <property type="entry name" value="SIR2/SIRT2 'Small Domain"/>
    <property type="match status" value="1"/>
</dbReference>
<dbReference type="EMBL" id="QKUF01000001">
    <property type="protein sequence ID" value="PZW35982.1"/>
    <property type="molecule type" value="Genomic_DNA"/>
</dbReference>
<dbReference type="GO" id="GO:0017136">
    <property type="term" value="F:histone deacetylase activity, NAD-dependent"/>
    <property type="evidence" value="ECO:0007669"/>
    <property type="project" value="TreeGrafter"/>
</dbReference>
<dbReference type="SUPFAM" id="SSF52467">
    <property type="entry name" value="DHS-like NAD/FAD-binding domain"/>
    <property type="match status" value="1"/>
</dbReference>
<dbReference type="CDD" id="cd01407">
    <property type="entry name" value="SIR2-fam"/>
    <property type="match status" value="1"/>
</dbReference>
<proteinExistence type="predicted"/>